<organism evidence="15 16">
    <name type="scientific">Candidatus Edwardsbacteria bacterium GWF2_54_11</name>
    <dbReference type="NCBI Taxonomy" id="1817851"/>
    <lineage>
        <taxon>Bacteria</taxon>
        <taxon>Candidatus Edwardsiibacteriota</taxon>
    </lineage>
</organism>
<evidence type="ECO:0000256" key="8">
    <source>
        <dbReference type="ARBA" id="ARBA00022723"/>
    </source>
</evidence>
<dbReference type="NCBIfam" id="TIGR01163">
    <property type="entry name" value="rpe"/>
    <property type="match status" value="1"/>
</dbReference>
<dbReference type="GO" id="GO:0019323">
    <property type="term" value="P:pentose catabolic process"/>
    <property type="evidence" value="ECO:0007669"/>
    <property type="project" value="UniProtKB-UniRule"/>
</dbReference>
<dbReference type="GO" id="GO:0046872">
    <property type="term" value="F:metal ion binding"/>
    <property type="evidence" value="ECO:0007669"/>
    <property type="project" value="UniProtKB-UniRule"/>
</dbReference>
<proteinExistence type="inferred from homology"/>
<feature type="binding site" evidence="10 13">
    <location>
        <position position="174"/>
    </location>
    <ligand>
        <name>a divalent metal cation</name>
        <dbReference type="ChEBI" id="CHEBI:60240"/>
    </ligand>
</feature>
<evidence type="ECO:0000256" key="3">
    <source>
        <dbReference type="ARBA" id="ARBA00001941"/>
    </source>
</evidence>
<comment type="pathway">
    <text evidence="10">Carbohydrate degradation.</text>
</comment>
<keyword evidence="8 10" id="KW-0479">Metal-binding</keyword>
<evidence type="ECO:0000313" key="16">
    <source>
        <dbReference type="Proteomes" id="UP000177230"/>
    </source>
</evidence>
<dbReference type="InterPro" id="IPR000056">
    <property type="entry name" value="Ribul_P_3_epim-like"/>
</dbReference>
<feature type="binding site" evidence="10">
    <location>
        <begin position="174"/>
        <end position="176"/>
    </location>
    <ligand>
        <name>substrate</name>
    </ligand>
</feature>
<dbReference type="FunFam" id="3.20.20.70:FF:000004">
    <property type="entry name" value="Ribulose-phosphate 3-epimerase"/>
    <property type="match status" value="1"/>
</dbReference>
<dbReference type="HAMAP" id="MF_02227">
    <property type="entry name" value="RPE"/>
    <property type="match status" value="1"/>
</dbReference>
<dbReference type="InterPro" id="IPR011060">
    <property type="entry name" value="RibuloseP-bd_barrel"/>
</dbReference>
<dbReference type="GO" id="GO:0006098">
    <property type="term" value="P:pentose-phosphate shunt"/>
    <property type="evidence" value="ECO:0007669"/>
    <property type="project" value="UniProtKB-UniRule"/>
</dbReference>
<feature type="binding site" evidence="10 14">
    <location>
        <begin position="141"/>
        <end position="144"/>
    </location>
    <ligand>
        <name>substrate</name>
    </ligand>
</feature>
<dbReference type="Proteomes" id="UP000177230">
    <property type="component" value="Unassembled WGS sequence"/>
</dbReference>
<dbReference type="GO" id="GO:0005737">
    <property type="term" value="C:cytoplasm"/>
    <property type="evidence" value="ECO:0007669"/>
    <property type="project" value="UniProtKB-ARBA"/>
</dbReference>
<dbReference type="CDD" id="cd00429">
    <property type="entry name" value="RPE"/>
    <property type="match status" value="1"/>
</dbReference>
<feature type="active site" description="Proton acceptor" evidence="10 12">
    <location>
        <position position="34"/>
    </location>
</feature>
<dbReference type="Gene3D" id="3.20.20.70">
    <property type="entry name" value="Aldolase class I"/>
    <property type="match status" value="1"/>
</dbReference>
<comment type="cofactor">
    <cofactor evidence="10 13">
        <name>a divalent metal cation</name>
        <dbReference type="ChEBI" id="CHEBI:60240"/>
    </cofactor>
    <text evidence="10 13">Binds 1 divalent metal cation per subunit.</text>
</comment>
<dbReference type="PIRSF" id="PIRSF001461">
    <property type="entry name" value="RPE"/>
    <property type="match status" value="1"/>
</dbReference>
<comment type="cofactor">
    <cofactor evidence="3">
        <name>Co(2+)</name>
        <dbReference type="ChEBI" id="CHEBI:48828"/>
    </cofactor>
</comment>
<evidence type="ECO:0000256" key="12">
    <source>
        <dbReference type="PIRSR" id="PIRSR001461-1"/>
    </source>
</evidence>
<evidence type="ECO:0000256" key="10">
    <source>
        <dbReference type="HAMAP-Rule" id="MF_02227"/>
    </source>
</evidence>
<comment type="function">
    <text evidence="10">Catalyzes the reversible epimerization of D-ribulose 5-phosphate to D-xylulose 5-phosphate.</text>
</comment>
<evidence type="ECO:0000256" key="14">
    <source>
        <dbReference type="PIRSR" id="PIRSR001461-3"/>
    </source>
</evidence>
<feature type="binding site" evidence="14">
    <location>
        <position position="176"/>
    </location>
    <ligand>
        <name>substrate</name>
    </ligand>
</feature>
<dbReference type="PANTHER" id="PTHR11749">
    <property type="entry name" value="RIBULOSE-5-PHOSPHATE-3-EPIMERASE"/>
    <property type="match status" value="1"/>
</dbReference>
<reference evidence="15 16" key="1">
    <citation type="journal article" date="2016" name="Nat. Commun.">
        <title>Thousands of microbial genomes shed light on interconnected biogeochemical processes in an aquifer system.</title>
        <authorList>
            <person name="Anantharaman K."/>
            <person name="Brown C.T."/>
            <person name="Hug L.A."/>
            <person name="Sharon I."/>
            <person name="Castelle C.J."/>
            <person name="Probst A.J."/>
            <person name="Thomas B.C."/>
            <person name="Singh A."/>
            <person name="Wilkins M.J."/>
            <person name="Karaoz U."/>
            <person name="Brodie E.L."/>
            <person name="Williams K.H."/>
            <person name="Hubbard S.S."/>
            <person name="Banfield J.F."/>
        </authorList>
    </citation>
    <scope>NUCLEOTIDE SEQUENCE [LARGE SCALE GENOMIC DNA]</scope>
</reference>
<dbReference type="AlphaFoldDB" id="A0A1F5REW2"/>
<name>A0A1F5REW2_9BACT</name>
<evidence type="ECO:0000256" key="1">
    <source>
        <dbReference type="ARBA" id="ARBA00001782"/>
    </source>
</evidence>
<evidence type="ECO:0000256" key="2">
    <source>
        <dbReference type="ARBA" id="ARBA00001936"/>
    </source>
</evidence>
<dbReference type="SUPFAM" id="SSF51366">
    <property type="entry name" value="Ribulose-phoshate binding barrel"/>
    <property type="match status" value="1"/>
</dbReference>
<evidence type="ECO:0000256" key="7">
    <source>
        <dbReference type="ARBA" id="ARBA00013188"/>
    </source>
</evidence>
<comment type="cofactor">
    <cofactor evidence="4">
        <name>Zn(2+)</name>
        <dbReference type="ChEBI" id="CHEBI:29105"/>
    </cofactor>
</comment>
<gene>
    <name evidence="10" type="primary">rpe</name>
    <name evidence="15" type="ORF">A2024_01780</name>
</gene>
<accession>A0A1F5REW2</accession>
<evidence type="ECO:0000256" key="4">
    <source>
        <dbReference type="ARBA" id="ARBA00001947"/>
    </source>
</evidence>
<feature type="binding site" evidence="10 14">
    <location>
        <position position="7"/>
    </location>
    <ligand>
        <name>substrate</name>
    </ligand>
</feature>
<feature type="binding site" evidence="10 13">
    <location>
        <position position="32"/>
    </location>
    <ligand>
        <name>a divalent metal cation</name>
        <dbReference type="ChEBI" id="CHEBI:60240"/>
    </ligand>
</feature>
<evidence type="ECO:0000256" key="11">
    <source>
        <dbReference type="PIRNR" id="PIRNR001461"/>
    </source>
</evidence>
<comment type="caution">
    <text evidence="15">The sequence shown here is derived from an EMBL/GenBank/DDBJ whole genome shotgun (WGS) entry which is preliminary data.</text>
</comment>
<sequence>MIKIAASLLSADFADLKSEIRSVEQGGADWLHLDVMDGHFVPNLTFGPFIVEAIKKISRLPLDAHLMISDPLKYAPEFARAGADYITIHAEAIDDLPAAVEHIKRLDVKVGLSVNPETPLDKALPAIEGIDLFLVMSVHPGFGGQKFMPEVLNKVRQLSALKKQGKTKAIISIDGGINPETSRQAREAGAEVLVAGAAIFKHQDRAAQIKAIRGI</sequence>
<keyword evidence="10 11" id="KW-0119">Carbohydrate metabolism</keyword>
<dbReference type="EC" id="5.1.3.1" evidence="7 10"/>
<keyword evidence="9 10" id="KW-0413">Isomerase</keyword>
<protein>
    <recommendedName>
        <fullName evidence="7 10">Ribulose-phosphate 3-epimerase</fullName>
        <ecNumber evidence="7 10">5.1.3.1</ecNumber>
    </recommendedName>
</protein>
<comment type="cofactor">
    <cofactor evidence="5">
        <name>Fe(2+)</name>
        <dbReference type="ChEBI" id="CHEBI:29033"/>
    </cofactor>
</comment>
<feature type="binding site" evidence="10 13">
    <location>
        <position position="65"/>
    </location>
    <ligand>
        <name>a divalent metal cation</name>
        <dbReference type="ChEBI" id="CHEBI:60240"/>
    </ligand>
</feature>
<dbReference type="Pfam" id="PF00834">
    <property type="entry name" value="Ribul_P_3_epim"/>
    <property type="match status" value="1"/>
</dbReference>
<keyword evidence="13" id="KW-0170">Cobalt</keyword>
<feature type="active site" description="Proton donor" evidence="10 12">
    <location>
        <position position="174"/>
    </location>
</feature>
<comment type="cofactor">
    <cofactor evidence="2">
        <name>Mn(2+)</name>
        <dbReference type="ChEBI" id="CHEBI:29035"/>
    </cofactor>
</comment>
<keyword evidence="13" id="KW-0464">Manganese</keyword>
<dbReference type="NCBIfam" id="NF004076">
    <property type="entry name" value="PRK05581.1-4"/>
    <property type="match status" value="1"/>
</dbReference>
<feature type="binding site" evidence="10 14">
    <location>
        <position position="65"/>
    </location>
    <ligand>
        <name>substrate</name>
    </ligand>
</feature>
<dbReference type="InterPro" id="IPR026019">
    <property type="entry name" value="Ribul_P_3_epim"/>
</dbReference>
<comment type="catalytic activity">
    <reaction evidence="1 10 11">
        <text>D-ribulose 5-phosphate = D-xylulose 5-phosphate</text>
        <dbReference type="Rhea" id="RHEA:13677"/>
        <dbReference type="ChEBI" id="CHEBI:57737"/>
        <dbReference type="ChEBI" id="CHEBI:58121"/>
        <dbReference type="EC" id="5.1.3.1"/>
    </reaction>
</comment>
<dbReference type="PROSITE" id="PS01085">
    <property type="entry name" value="RIBUL_P_3_EPIMER_1"/>
    <property type="match status" value="1"/>
</dbReference>
<comment type="caution">
    <text evidence="10">Lacks conserved residue(s) required for the propagation of feature annotation.</text>
</comment>
<feature type="binding site" evidence="10 13">
    <location>
        <position position="34"/>
    </location>
    <ligand>
        <name>a divalent metal cation</name>
        <dbReference type="ChEBI" id="CHEBI:60240"/>
    </ligand>
</feature>
<keyword evidence="13" id="KW-0862">Zinc</keyword>
<evidence type="ECO:0000256" key="9">
    <source>
        <dbReference type="ARBA" id="ARBA00023235"/>
    </source>
</evidence>
<comment type="similarity">
    <text evidence="6 10 11">Belongs to the ribulose-phosphate 3-epimerase family.</text>
</comment>
<dbReference type="InterPro" id="IPR013785">
    <property type="entry name" value="Aldolase_TIM"/>
</dbReference>
<dbReference type="EMBL" id="MFFM01000027">
    <property type="protein sequence ID" value="OGF13010.1"/>
    <property type="molecule type" value="Genomic_DNA"/>
</dbReference>
<evidence type="ECO:0000256" key="13">
    <source>
        <dbReference type="PIRSR" id="PIRSR001461-2"/>
    </source>
</evidence>
<dbReference type="GO" id="GO:0004750">
    <property type="term" value="F:D-ribulose-phosphate 3-epimerase activity"/>
    <property type="evidence" value="ECO:0007669"/>
    <property type="project" value="UniProtKB-UniRule"/>
</dbReference>
<evidence type="ECO:0000256" key="5">
    <source>
        <dbReference type="ARBA" id="ARBA00001954"/>
    </source>
</evidence>
<evidence type="ECO:0000256" key="6">
    <source>
        <dbReference type="ARBA" id="ARBA00009541"/>
    </source>
</evidence>
<evidence type="ECO:0000313" key="15">
    <source>
        <dbReference type="EMBL" id="OGF13010.1"/>
    </source>
</evidence>